<evidence type="ECO:0000313" key="12">
    <source>
        <dbReference type="Proteomes" id="UP000013776"/>
    </source>
</evidence>
<dbReference type="InterPro" id="IPR054585">
    <property type="entry name" value="NDH2-like_C"/>
</dbReference>
<dbReference type="InterPro" id="IPR036188">
    <property type="entry name" value="FAD/NAD-bd_sf"/>
</dbReference>
<comment type="subcellular location">
    <subcellularLocation>
        <location evidence="1">Mitochondrion inner membrane</location>
        <topology evidence="1">Peripheral membrane protein</topology>
        <orientation evidence="1">Intermembrane side</orientation>
    </subcellularLocation>
</comment>
<dbReference type="AlphaFoldDB" id="R4X7C1"/>
<dbReference type="GO" id="GO:0003954">
    <property type="term" value="F:NADH dehydrogenase activity"/>
    <property type="evidence" value="ECO:0007669"/>
    <property type="project" value="InterPro"/>
</dbReference>
<dbReference type="STRING" id="1097556.R4X7C1"/>
<dbReference type="Pfam" id="PF22366">
    <property type="entry name" value="NDH2_C"/>
    <property type="match status" value="1"/>
</dbReference>
<dbReference type="PROSITE" id="PS50222">
    <property type="entry name" value="EF_HAND_2"/>
    <property type="match status" value="1"/>
</dbReference>
<evidence type="ECO:0000256" key="3">
    <source>
        <dbReference type="ARBA" id="ARBA00022630"/>
    </source>
</evidence>
<dbReference type="Proteomes" id="UP000013776">
    <property type="component" value="Unassembled WGS sequence"/>
</dbReference>
<dbReference type="GO" id="GO:0005509">
    <property type="term" value="F:calcium ion binding"/>
    <property type="evidence" value="ECO:0007669"/>
    <property type="project" value="InterPro"/>
</dbReference>
<dbReference type="PROSITE" id="PS00018">
    <property type="entry name" value="EF_HAND_1"/>
    <property type="match status" value="1"/>
</dbReference>
<evidence type="ECO:0000256" key="8">
    <source>
        <dbReference type="ARBA" id="ARBA00023027"/>
    </source>
</evidence>
<dbReference type="GO" id="GO:0005743">
    <property type="term" value="C:mitochondrial inner membrane"/>
    <property type="evidence" value="ECO:0007669"/>
    <property type="project" value="UniProtKB-SubCell"/>
</dbReference>
<evidence type="ECO:0000256" key="4">
    <source>
        <dbReference type="ARBA" id="ARBA00022827"/>
    </source>
</evidence>
<evidence type="ECO:0000256" key="5">
    <source>
        <dbReference type="ARBA" id="ARBA00022837"/>
    </source>
</evidence>
<organism evidence="11 12">
    <name type="scientific">Taphrina deformans (strain PYCC 5710 / ATCC 11124 / CBS 356.35 / IMI 108563 / JCM 9778 / NBRC 8474)</name>
    <name type="common">Peach leaf curl fungus</name>
    <name type="synonym">Lalaria deformans</name>
    <dbReference type="NCBI Taxonomy" id="1097556"/>
    <lineage>
        <taxon>Eukaryota</taxon>
        <taxon>Fungi</taxon>
        <taxon>Dikarya</taxon>
        <taxon>Ascomycota</taxon>
        <taxon>Taphrinomycotina</taxon>
        <taxon>Taphrinomycetes</taxon>
        <taxon>Taphrinales</taxon>
        <taxon>Taphrinaceae</taxon>
        <taxon>Taphrina</taxon>
    </lineage>
</organism>
<dbReference type="InterPro" id="IPR023753">
    <property type="entry name" value="FAD/NAD-binding_dom"/>
</dbReference>
<dbReference type="InterPro" id="IPR002048">
    <property type="entry name" value="EF_hand_dom"/>
</dbReference>
<dbReference type="InterPro" id="IPR011992">
    <property type="entry name" value="EF-hand-dom_pair"/>
</dbReference>
<dbReference type="SUPFAM" id="SSF51905">
    <property type="entry name" value="FAD/NAD(P)-binding domain"/>
    <property type="match status" value="2"/>
</dbReference>
<evidence type="ECO:0000259" key="10">
    <source>
        <dbReference type="PROSITE" id="PS50222"/>
    </source>
</evidence>
<keyword evidence="3" id="KW-0285">Flavoprotein</keyword>
<dbReference type="eggNOG" id="KOG2495">
    <property type="taxonomic scope" value="Eukaryota"/>
</dbReference>
<keyword evidence="4" id="KW-0274">FAD</keyword>
<gene>
    <name evidence="11" type="ORF">TAPDE_000935</name>
</gene>
<evidence type="ECO:0000256" key="9">
    <source>
        <dbReference type="SAM" id="Phobius"/>
    </source>
</evidence>
<feature type="domain" description="EF-hand" evidence="10">
    <location>
        <begin position="477"/>
        <end position="512"/>
    </location>
</feature>
<evidence type="ECO:0000313" key="11">
    <source>
        <dbReference type="EMBL" id="CCG81216.1"/>
    </source>
</evidence>
<dbReference type="FunFam" id="3.50.50.100:FF:000005">
    <property type="entry name" value="NADH-ubiquinone oxidoreductase 64 kDa subunit"/>
    <property type="match status" value="1"/>
</dbReference>
<keyword evidence="9" id="KW-1133">Transmembrane helix</keyword>
<name>R4X7C1_TAPDE</name>
<evidence type="ECO:0000256" key="6">
    <source>
        <dbReference type="ARBA" id="ARBA00022946"/>
    </source>
</evidence>
<dbReference type="VEuPathDB" id="FungiDB:TAPDE_000935"/>
<keyword evidence="5" id="KW-0106">Calcium</keyword>
<dbReference type="Gene3D" id="3.50.50.100">
    <property type="match status" value="2"/>
</dbReference>
<keyword evidence="9" id="KW-0472">Membrane</keyword>
<dbReference type="OrthoDB" id="5376590at2759"/>
<evidence type="ECO:0000256" key="2">
    <source>
        <dbReference type="ARBA" id="ARBA00005272"/>
    </source>
</evidence>
<dbReference type="Pfam" id="PF07992">
    <property type="entry name" value="Pyr_redox_2"/>
    <property type="match status" value="1"/>
</dbReference>
<keyword evidence="9" id="KW-0812">Transmembrane</keyword>
<reference evidence="11 12" key="1">
    <citation type="journal article" date="2013" name="MBio">
        <title>Genome sequencing of the plant pathogen Taphrina deformans, the causal agent of peach leaf curl.</title>
        <authorList>
            <person name="Cisse O.H."/>
            <person name="Almeida J.M.G.C.F."/>
            <person name="Fonseca A."/>
            <person name="Kumar A.A."/>
            <person name="Salojaervi J."/>
            <person name="Overmyer K."/>
            <person name="Hauser P.M."/>
            <person name="Pagni M."/>
        </authorList>
    </citation>
    <scope>NUCLEOTIDE SEQUENCE [LARGE SCALE GENOMIC DNA]</scope>
    <source>
        <strain evidence="12">PYCC 5710 / ATCC 11124 / CBS 356.35 / IMI 108563 / JCM 9778 / NBRC 8474</strain>
    </source>
</reference>
<keyword evidence="7" id="KW-0560">Oxidoreductase</keyword>
<comment type="similarity">
    <text evidence="2">Belongs to the NADH dehydrogenase family.</text>
</comment>
<comment type="caution">
    <text evidence="11">The sequence shown here is derived from an EMBL/GenBank/DDBJ whole genome shotgun (WGS) entry which is preliminary data.</text>
</comment>
<evidence type="ECO:0000256" key="7">
    <source>
        <dbReference type="ARBA" id="ARBA00023002"/>
    </source>
</evidence>
<evidence type="ECO:0000256" key="1">
    <source>
        <dbReference type="ARBA" id="ARBA00004137"/>
    </source>
</evidence>
<keyword evidence="12" id="KW-1185">Reference proteome</keyword>
<dbReference type="SUPFAM" id="SSF47473">
    <property type="entry name" value="EF-hand"/>
    <property type="match status" value="1"/>
</dbReference>
<dbReference type="InterPro" id="IPR045024">
    <property type="entry name" value="NDH-2"/>
</dbReference>
<dbReference type="PANTHER" id="PTHR43706:SF50">
    <property type="entry name" value="NADH DEHYDROGENASE (UBIQUINONE)-RELATED"/>
    <property type="match status" value="1"/>
</dbReference>
<feature type="transmembrane region" description="Helical" evidence="9">
    <location>
        <begin position="37"/>
        <end position="55"/>
    </location>
</feature>
<keyword evidence="6" id="KW-0809">Transit peptide</keyword>
<keyword evidence="8" id="KW-0520">NAD</keyword>
<protein>
    <recommendedName>
        <fullName evidence="10">EF-hand domain-containing protein</fullName>
    </recommendedName>
</protein>
<dbReference type="InterPro" id="IPR018247">
    <property type="entry name" value="EF_Hand_1_Ca_BS"/>
</dbReference>
<dbReference type="EMBL" id="CAHR02000029">
    <property type="protein sequence ID" value="CCG81216.1"/>
    <property type="molecule type" value="Genomic_DNA"/>
</dbReference>
<dbReference type="FunFam" id="3.50.50.100:FF:000002">
    <property type="entry name" value="External alternative NAD(P)H-ubiquinone oxidoreductase B1, mitochondrial"/>
    <property type="match status" value="1"/>
</dbReference>
<sequence>MPMMQSAQRAVLRNYADVGKGPKHGVVYRAARGTIRAAGITTIGLSALVAGFFAYDSLTYRESRQQSVPINPLALHLESGGPKNLPIARQLIDEQDSDECRSNAEKPKLVILGSGWGAVGLVGKLNPENYNVTLISPSNYFLFTPLLPSATVGTVELRSIVEPIRKIINRVRGHYLQATAQSIDPSNKLVEVSDYDIDGKERRFYVPYDKLVISVGAAQNTHGVEGIEHCHFLKTVQDCTAIRRKVMDNFETAVLPTTTEEERKRLLSFVVCGGGPTGVEFAAELYDMINEDLCDYFPKLLRNEVSVHVIQSRDHILNTYDANISEYAESKFAKDSVDVQINARVQKVESDKVVYSQKIDGKTITKEVPYGLCLWSTGVALAPFIQDMCKDIDAQKNRHAVETDSHLRVIGLPLGDVYAIGDCSTVQNNTADHIMDFIEEEQRALCTSKHEADVHITYPQLCNIAQRIRKSFPQTTDHLKKLDGLFKQYDENKDGSLDMGELKSLLASIDKKLTSLPATAQRAHQQGNYLANKLNVLARHREALEANELRDGDVDAVVFKAFKYNHLGSLAYLGNAAVGDLPGGYTFSGGLIAMYMWRSVYWSEQVSLRTRLLLAVDWCKRGIFGRDLSRF</sequence>
<dbReference type="PANTHER" id="PTHR43706">
    <property type="entry name" value="NADH DEHYDROGENASE"/>
    <property type="match status" value="1"/>
</dbReference>
<proteinExistence type="inferred from homology"/>
<accession>R4X7C1</accession>